<keyword evidence="2" id="KW-0472">Membrane</keyword>
<organism evidence="3 4">
    <name type="scientific">Papaver nudicaule</name>
    <name type="common">Iceland poppy</name>
    <dbReference type="NCBI Taxonomy" id="74823"/>
    <lineage>
        <taxon>Eukaryota</taxon>
        <taxon>Viridiplantae</taxon>
        <taxon>Streptophyta</taxon>
        <taxon>Embryophyta</taxon>
        <taxon>Tracheophyta</taxon>
        <taxon>Spermatophyta</taxon>
        <taxon>Magnoliopsida</taxon>
        <taxon>Ranunculales</taxon>
        <taxon>Papaveraceae</taxon>
        <taxon>Papaveroideae</taxon>
        <taxon>Papaver</taxon>
    </lineage>
</organism>
<keyword evidence="2" id="KW-1133">Transmembrane helix</keyword>
<accession>A0AA41RVD3</accession>
<dbReference type="Pfam" id="PF05042">
    <property type="entry name" value="Caleosin"/>
    <property type="match status" value="1"/>
</dbReference>
<evidence type="ECO:0000256" key="2">
    <source>
        <dbReference type="SAM" id="Phobius"/>
    </source>
</evidence>
<proteinExistence type="inferred from homology"/>
<evidence type="ECO:0000313" key="3">
    <source>
        <dbReference type="EMBL" id="MCL7025572.1"/>
    </source>
</evidence>
<reference evidence="3" key="1">
    <citation type="submission" date="2022-03" db="EMBL/GenBank/DDBJ databases">
        <title>A functionally conserved STORR gene fusion in Papaver species that diverged 16.8 million years ago.</title>
        <authorList>
            <person name="Catania T."/>
        </authorList>
    </citation>
    <scope>NUCLEOTIDE SEQUENCE</scope>
    <source>
        <strain evidence="3">S-191538</strain>
    </source>
</reference>
<dbReference type="PANTHER" id="PTHR31495">
    <property type="entry name" value="PEROXYGENASE 3-RELATED"/>
    <property type="match status" value="1"/>
</dbReference>
<comment type="caution">
    <text evidence="3">The sequence shown here is derived from an EMBL/GenBank/DDBJ whole genome shotgun (WGS) entry which is preliminary data.</text>
</comment>
<dbReference type="GO" id="GO:0004497">
    <property type="term" value="F:monooxygenase activity"/>
    <property type="evidence" value="ECO:0007669"/>
    <property type="project" value="TreeGrafter"/>
</dbReference>
<protein>
    <recommendedName>
        <fullName evidence="5">Caleosin</fullName>
    </recommendedName>
</protein>
<dbReference type="AlphaFoldDB" id="A0AA41RVD3"/>
<comment type="similarity">
    <text evidence="1">Belongs to the caleosin family.</text>
</comment>
<evidence type="ECO:0000256" key="1">
    <source>
        <dbReference type="ARBA" id="ARBA00006765"/>
    </source>
</evidence>
<keyword evidence="4" id="KW-1185">Reference proteome</keyword>
<gene>
    <name evidence="3" type="ORF">MKW94_028209</name>
</gene>
<dbReference type="Proteomes" id="UP001177140">
    <property type="component" value="Unassembled WGS sequence"/>
</dbReference>
<evidence type="ECO:0000313" key="4">
    <source>
        <dbReference type="Proteomes" id="UP001177140"/>
    </source>
</evidence>
<dbReference type="PANTHER" id="PTHR31495:SF1">
    <property type="entry name" value="INACTIVE PEROXYGENASE-LIKE PROTEIN-RELATED"/>
    <property type="match status" value="1"/>
</dbReference>
<sequence length="198" mass="22195">MAGTCNNQGEQPLINNHNQTVLQKHAAFFDRNKDGVIYPWETFQGCRAIGVGIAGSTFIAIAINIAFSGKTRPGKCPNLLFPIEVKNVIRSRHTSDSGIYDAQGEFDPAKFDELFHKHSKANANAALTGDELSGMLKANRLPRDYYGWALGHLEWKVLYSVCKDKNGLLQKETVRAFYTGDLFYQLEQERAREIITIV</sequence>
<evidence type="ECO:0008006" key="5">
    <source>
        <dbReference type="Google" id="ProtNLM"/>
    </source>
</evidence>
<keyword evidence="2" id="KW-0812">Transmembrane</keyword>
<name>A0AA41RVD3_PAPNU</name>
<dbReference type="EMBL" id="JAJJMA010047019">
    <property type="protein sequence ID" value="MCL7025572.1"/>
    <property type="molecule type" value="Genomic_DNA"/>
</dbReference>
<feature type="transmembrane region" description="Helical" evidence="2">
    <location>
        <begin position="48"/>
        <end position="67"/>
    </location>
</feature>
<dbReference type="GO" id="GO:0005509">
    <property type="term" value="F:calcium ion binding"/>
    <property type="evidence" value="ECO:0007669"/>
    <property type="project" value="TreeGrafter"/>
</dbReference>
<dbReference type="InterPro" id="IPR007736">
    <property type="entry name" value="Caleosin-related"/>
</dbReference>